<comment type="caution">
    <text evidence="1">The sequence shown here is derived from an EMBL/GenBank/DDBJ whole genome shotgun (WGS) entry which is preliminary data.</text>
</comment>
<gene>
    <name evidence="1" type="ORF">INF35_00190</name>
</gene>
<dbReference type="Pfam" id="PF00702">
    <property type="entry name" value="Hydrolase"/>
    <property type="match status" value="1"/>
</dbReference>
<dbReference type="SFLD" id="SFLDS00003">
    <property type="entry name" value="Haloacid_Dehalogenase"/>
    <property type="match status" value="1"/>
</dbReference>
<dbReference type="InterPro" id="IPR006439">
    <property type="entry name" value="HAD-SF_hydro_IA"/>
</dbReference>
<proteinExistence type="predicted"/>
<name>A0ABR9QZC8_9FIRM</name>
<dbReference type="Proteomes" id="UP000768567">
    <property type="component" value="Unassembled WGS sequence"/>
</dbReference>
<accession>A0ABR9QZC8</accession>
<dbReference type="CDD" id="cd07505">
    <property type="entry name" value="HAD_BPGM-like"/>
    <property type="match status" value="1"/>
</dbReference>
<keyword evidence="2" id="KW-1185">Reference proteome</keyword>
<evidence type="ECO:0000313" key="1">
    <source>
        <dbReference type="EMBL" id="MBE5036226.1"/>
    </source>
</evidence>
<dbReference type="PANTHER" id="PTHR18901:SF38">
    <property type="entry name" value="PSEUDOURIDINE-5'-PHOSPHATASE"/>
    <property type="match status" value="1"/>
</dbReference>
<dbReference type="InterPro" id="IPR023214">
    <property type="entry name" value="HAD_sf"/>
</dbReference>
<dbReference type="Gene3D" id="1.10.150.240">
    <property type="entry name" value="Putative phosphatase, domain 2"/>
    <property type="match status" value="1"/>
</dbReference>
<dbReference type="PRINTS" id="PR00413">
    <property type="entry name" value="HADHALOGNASE"/>
</dbReference>
<dbReference type="SFLD" id="SFLDG01129">
    <property type="entry name" value="C1.5:_HAD__Beta-PGM__Phosphata"/>
    <property type="match status" value="1"/>
</dbReference>
<dbReference type="SUPFAM" id="SSF56784">
    <property type="entry name" value="HAD-like"/>
    <property type="match status" value="1"/>
</dbReference>
<dbReference type="InterPro" id="IPR036412">
    <property type="entry name" value="HAD-like_sf"/>
</dbReference>
<dbReference type="NCBIfam" id="TIGR01509">
    <property type="entry name" value="HAD-SF-IA-v3"/>
    <property type="match status" value="1"/>
</dbReference>
<evidence type="ECO:0000313" key="2">
    <source>
        <dbReference type="Proteomes" id="UP000768567"/>
    </source>
</evidence>
<sequence>MQLLPYAILDMDGTLLDSSGMWDEVARGLLAQWDAVYTPRQGDETMTMTIDGAAAYFVEQCRLPVTPEELARQIRDRARRAYGTIATLKPGVREALDLMKDRGITMCVASGTEKPLVDAALEQFGILDRFAFTLSCQTPEGKAGPEVYLRAAQKLGAEPAQIMVFEDSAVAVHTAHQAGFATIGVLDSHTRPHWPEVRREADDVLTDWASWCAAIRA</sequence>
<reference evidence="1 2" key="1">
    <citation type="submission" date="2020-10" db="EMBL/GenBank/DDBJ databases">
        <title>ChiBAC.</title>
        <authorList>
            <person name="Zenner C."/>
            <person name="Hitch T.C.A."/>
            <person name="Clavel T."/>
        </authorList>
    </citation>
    <scope>NUCLEOTIDE SEQUENCE [LARGE SCALE GENOMIC DNA]</scope>
    <source>
        <strain evidence="1 2">DSM 109015</strain>
    </source>
</reference>
<dbReference type="RefSeq" id="WP_193499581.1">
    <property type="nucleotide sequence ID" value="NZ_JADCKC010000001.1"/>
</dbReference>
<dbReference type="PANTHER" id="PTHR18901">
    <property type="entry name" value="2-DEOXYGLUCOSE-6-PHOSPHATE PHOSPHATASE 2"/>
    <property type="match status" value="1"/>
</dbReference>
<organism evidence="1 2">
    <name type="scientific">Gemmiger gallinarum</name>
    <dbReference type="NCBI Taxonomy" id="2779354"/>
    <lineage>
        <taxon>Bacteria</taxon>
        <taxon>Bacillati</taxon>
        <taxon>Bacillota</taxon>
        <taxon>Clostridia</taxon>
        <taxon>Eubacteriales</taxon>
        <taxon>Gemmiger</taxon>
    </lineage>
</organism>
<dbReference type="EMBL" id="JADCKC010000001">
    <property type="protein sequence ID" value="MBE5036226.1"/>
    <property type="molecule type" value="Genomic_DNA"/>
</dbReference>
<dbReference type="Gene3D" id="3.40.50.1000">
    <property type="entry name" value="HAD superfamily/HAD-like"/>
    <property type="match status" value="1"/>
</dbReference>
<protein>
    <submittedName>
        <fullName evidence="1">HAD family phosphatase</fullName>
    </submittedName>
</protein>
<dbReference type="InterPro" id="IPR023198">
    <property type="entry name" value="PGP-like_dom2"/>
</dbReference>